<comment type="caution">
    <text evidence="2">The sequence shown here is derived from an EMBL/GenBank/DDBJ whole genome shotgun (WGS) entry which is preliminary data.</text>
</comment>
<dbReference type="PANTHER" id="PTHR36766:SF30">
    <property type="entry name" value="TIR-NBS TYPE DISEASE RESISTANCE PROTEIN-RELATED"/>
    <property type="match status" value="1"/>
</dbReference>
<evidence type="ECO:0000313" key="2">
    <source>
        <dbReference type="EMBL" id="KAH7403956.1"/>
    </source>
</evidence>
<dbReference type="SUPFAM" id="SSF52058">
    <property type="entry name" value="L domain-like"/>
    <property type="match status" value="5"/>
</dbReference>
<proteinExistence type="predicted"/>
<accession>A0A8T2T280</accession>
<sequence length="1673" mass="184582">MELGACMRELHLEGCDGLKEFLETSQASFFEGLSSLEVLDLQECTSLENLSSLSTTLQKLRLNGCTSLRTVNASLPNLQALHAAECTNLERLPREIGACMRELSLKRCDGLEELIPTNQASFFGELSSLEILDLRGCTSLETLSVLPTTLQKLWLNGCSSLGIVKASLPNLRLLDAEKCTNLNWLSVELGACMRELHLEGCDGLKEFLETSQASFFEGLSSLEVLDLQECTSLENLSSLSTTLQKLRLNGCTSLRTVNASLPNLQALHAAECTNLERLPREIGACMRELSLKRCDGLEELIPTNQASFFGGLSSLEVLDLQECTSLENLSSLSTTLQKLRLNGCTSLRTVNASLPNLQALHAAECTNLERLPREIGACMRELSLKRCDGLEELIPTNQASFFGELSSLEILDLRGCTSLETLSVLPTTLQKLWLNGCSSLGIVKASLPNLRLLDAEKCTNLNWLSMELGACMRELHLEGCDGLKEFLETSQASFFEGLSSLEVLDLQECTSLENLSSLSTTLQKLRLNGCTSLRTVNASLPNLQALHAAECTILERLPREIGACMRELSLKRCDGLEELIPTNQASFFGELSSLEILDLRGCTSLETLSVLPTTLQKLWLNGCSSLGIVKASLPNLRLLDAEKCTNLNWLSMELGACMRELHLEGCDGLKEFVETSQASFFEGLSSLEVLDLQECTSLENLSSLSTTLLKLRLNGCTSLRTVNASLPNLQALNAAECTNLERLPREIGACMRELSLKRCDGLEELIPTNQASFFGELSSLEILDLRGCTSLETLSFLPTTLQKLWLNGCSSLGIVKASLPNLRQLDAEKCTNLKWLSMELGACMRELYLEGCDGLKEFLETSQASFFEGLSSLEVLDLQECTSLENLSSLSTTLQKLRLNGCTSLRTVNASLPNLQALHAAECTNLERLPREIGACMRELSLKRCDGLEELIPTNQASFFGGSECGHRMNEYTRAMSVIFGRLSSLEVLDLQECTSLETLSFLSTTLQKLRLNCCTSLRTVNVSLPNLQALHAAEYTNLERLPREIGDCMRQLSLKRCDGLEELIPSNQASFFGELSSLEILDLRGCTSLETLSFLPTTLQKLWLNGCSSLGIVKASLPKLRQLDAEKCTNLKWLSMELGACMRELYLEGCDGLKEFLETSQASFFEGLSSLEVLDLQECTSLETLSFLSTTLQKLRLNGCTSLRTVNASLPNLQALHAAECTNLERLPREIGACMRELGLKRCDGLEELIPTNQASFFEELSSLEILDLRGCTSLETLSFLPTTLQKLWLNGCSSLGIVKASLPNLRQLDAEKCTKLKWLSMELGACMRELYLEGCDGLKEFLETIQPSFFEGLSSLEVLDLQECTSLETLSLLSTTLQKLRLNGCTSLRTLNASLPYLQALHAAECTNLERLSREIGACMRELILKRCDGLEELIPVNQASFFGGLSSLEVLDLQECTSLETLSFLSTTLQKLRLNGCTSLRTVNASLPNLQALHAAECTNLERLPREIGACMRELSLKRCDGLEELIPANQASFFGELSSLEILDLRGCTSLETLSFLPTTLQKLWLNGCSSLGIVKASLPNLRQVDAEKCTNLKWLSMELGACMRELHLEGCDGLKEFPETSQASFFEGHIMPLDGTAYSKRKREGHGNDTKDARKSRKRRFEGGFYRC</sequence>
<reference evidence="2" key="1">
    <citation type="submission" date="2021-08" db="EMBL/GenBank/DDBJ databases">
        <title>WGS assembly of Ceratopteris richardii.</title>
        <authorList>
            <person name="Marchant D.B."/>
            <person name="Chen G."/>
            <person name="Jenkins J."/>
            <person name="Shu S."/>
            <person name="Leebens-Mack J."/>
            <person name="Grimwood J."/>
            <person name="Schmutz J."/>
            <person name="Soltis P."/>
            <person name="Soltis D."/>
            <person name="Chen Z.-H."/>
        </authorList>
    </citation>
    <scope>NUCLEOTIDE SEQUENCE</scope>
    <source>
        <strain evidence="2">Whitten #5841</strain>
        <tissue evidence="2">Leaf</tissue>
    </source>
</reference>
<protein>
    <submittedName>
        <fullName evidence="2">Uncharacterized protein</fullName>
    </submittedName>
</protein>
<dbReference type="Proteomes" id="UP000825935">
    <property type="component" value="Chromosome 15"/>
</dbReference>
<dbReference type="OrthoDB" id="1936883at2759"/>
<dbReference type="PANTHER" id="PTHR36766">
    <property type="entry name" value="PLANT BROAD-SPECTRUM MILDEW RESISTANCE PROTEIN RPW8"/>
    <property type="match status" value="1"/>
</dbReference>
<name>A0A8T2T280_CERRI</name>
<evidence type="ECO:0000313" key="3">
    <source>
        <dbReference type="Proteomes" id="UP000825935"/>
    </source>
</evidence>
<organism evidence="2 3">
    <name type="scientific">Ceratopteris richardii</name>
    <name type="common">Triangle waterfern</name>
    <dbReference type="NCBI Taxonomy" id="49495"/>
    <lineage>
        <taxon>Eukaryota</taxon>
        <taxon>Viridiplantae</taxon>
        <taxon>Streptophyta</taxon>
        <taxon>Embryophyta</taxon>
        <taxon>Tracheophyta</taxon>
        <taxon>Polypodiopsida</taxon>
        <taxon>Polypodiidae</taxon>
        <taxon>Polypodiales</taxon>
        <taxon>Pteridineae</taxon>
        <taxon>Pteridaceae</taxon>
        <taxon>Parkerioideae</taxon>
        <taxon>Ceratopteris</taxon>
    </lineage>
</organism>
<keyword evidence="3" id="KW-1185">Reference proteome</keyword>
<dbReference type="EMBL" id="CM035420">
    <property type="protein sequence ID" value="KAH7403956.1"/>
    <property type="molecule type" value="Genomic_DNA"/>
</dbReference>
<evidence type="ECO:0000256" key="1">
    <source>
        <dbReference type="SAM" id="MobiDB-lite"/>
    </source>
</evidence>
<feature type="region of interest" description="Disordered" evidence="1">
    <location>
        <begin position="1642"/>
        <end position="1663"/>
    </location>
</feature>
<dbReference type="Gene3D" id="3.80.10.10">
    <property type="entry name" value="Ribonuclease Inhibitor"/>
    <property type="match status" value="14"/>
</dbReference>
<gene>
    <name evidence="2" type="ORF">KP509_15G002400</name>
</gene>
<dbReference type="InterPro" id="IPR032675">
    <property type="entry name" value="LRR_dom_sf"/>
</dbReference>